<evidence type="ECO:0000256" key="1">
    <source>
        <dbReference type="ARBA" id="ARBA00004442"/>
    </source>
</evidence>
<accession>U2J1U9</accession>
<evidence type="ECO:0008006" key="10">
    <source>
        <dbReference type="Google" id="ProtNLM"/>
    </source>
</evidence>
<evidence type="ECO:0000259" key="6">
    <source>
        <dbReference type="Pfam" id="PF07980"/>
    </source>
</evidence>
<comment type="caution">
    <text evidence="8">The sequence shown here is derived from an EMBL/GenBank/DDBJ whole genome shotgun (WGS) entry which is preliminary data.</text>
</comment>
<keyword evidence="9" id="KW-1185">Reference proteome</keyword>
<dbReference type="GO" id="GO:0009279">
    <property type="term" value="C:cell outer membrane"/>
    <property type="evidence" value="ECO:0007669"/>
    <property type="project" value="UniProtKB-SubCell"/>
</dbReference>
<dbReference type="SUPFAM" id="SSF48452">
    <property type="entry name" value="TPR-like"/>
    <property type="match status" value="1"/>
</dbReference>
<keyword evidence="5" id="KW-0998">Cell outer membrane</keyword>
<keyword evidence="4" id="KW-0472">Membrane</keyword>
<feature type="domain" description="RagB/SusD" evidence="6">
    <location>
        <begin position="357"/>
        <end position="519"/>
    </location>
</feature>
<dbReference type="RefSeq" id="WP_021070432.1">
    <property type="nucleotide sequence ID" value="NZ_ATDL01000015.1"/>
</dbReference>
<evidence type="ECO:0000256" key="5">
    <source>
        <dbReference type="ARBA" id="ARBA00023237"/>
    </source>
</evidence>
<keyword evidence="3" id="KW-0732">Signal</keyword>
<dbReference type="Proteomes" id="UP000016584">
    <property type="component" value="Unassembled WGS sequence"/>
</dbReference>
<name>U2J1U9_9SPHI</name>
<organism evidence="8 9">
    <name type="scientific">Sphingobacterium paucimobilis HER1398</name>
    <dbReference type="NCBI Taxonomy" id="1346330"/>
    <lineage>
        <taxon>Bacteria</taxon>
        <taxon>Pseudomonadati</taxon>
        <taxon>Bacteroidota</taxon>
        <taxon>Sphingobacteriia</taxon>
        <taxon>Sphingobacteriales</taxon>
        <taxon>Sphingobacteriaceae</taxon>
        <taxon>Sphingobacterium</taxon>
    </lineage>
</organism>
<dbReference type="EMBL" id="ATDL01000015">
    <property type="protein sequence ID" value="ERJ58939.1"/>
    <property type="molecule type" value="Genomic_DNA"/>
</dbReference>
<evidence type="ECO:0000313" key="8">
    <source>
        <dbReference type="EMBL" id="ERJ58939.1"/>
    </source>
</evidence>
<evidence type="ECO:0000259" key="7">
    <source>
        <dbReference type="Pfam" id="PF14322"/>
    </source>
</evidence>
<protein>
    <recommendedName>
        <fullName evidence="10">Carbohydrate-binding protein SusD</fullName>
    </recommendedName>
</protein>
<dbReference type="Pfam" id="PF14322">
    <property type="entry name" value="SusD-like_3"/>
    <property type="match status" value="1"/>
</dbReference>
<dbReference type="Gene3D" id="1.25.40.390">
    <property type="match status" value="1"/>
</dbReference>
<dbReference type="PROSITE" id="PS51257">
    <property type="entry name" value="PROKAR_LIPOPROTEIN"/>
    <property type="match status" value="1"/>
</dbReference>
<evidence type="ECO:0000256" key="4">
    <source>
        <dbReference type="ARBA" id="ARBA00023136"/>
    </source>
</evidence>
<gene>
    <name evidence="8" type="ORF">M472_09160</name>
</gene>
<dbReference type="eggNOG" id="COG0702">
    <property type="taxonomic scope" value="Bacteria"/>
</dbReference>
<comment type="subcellular location">
    <subcellularLocation>
        <location evidence="1">Cell outer membrane</location>
    </subcellularLocation>
</comment>
<evidence type="ECO:0000313" key="9">
    <source>
        <dbReference type="Proteomes" id="UP000016584"/>
    </source>
</evidence>
<dbReference type="InterPro" id="IPR033985">
    <property type="entry name" value="SusD-like_N"/>
</dbReference>
<dbReference type="InterPro" id="IPR011990">
    <property type="entry name" value="TPR-like_helical_dom_sf"/>
</dbReference>
<dbReference type="AlphaFoldDB" id="U2J1U9"/>
<proteinExistence type="inferred from homology"/>
<comment type="similarity">
    <text evidence="2">Belongs to the SusD family.</text>
</comment>
<dbReference type="CDD" id="cd08977">
    <property type="entry name" value="SusD"/>
    <property type="match status" value="1"/>
</dbReference>
<evidence type="ECO:0000256" key="2">
    <source>
        <dbReference type="ARBA" id="ARBA00006275"/>
    </source>
</evidence>
<sequence>MKTLHHKIAISTCTAIFCLFFVGCKNFLDTKPSDFYSPEEYYNTEAQLNTALVGVYDPLGSSELYSYNISSMFGTEADEGYYNRSSAEGPQIYDFTSAHTRIRTTWQKLYQGIHRANLVLANVNKPEMSTSARNIIIGEAKFLRAFYYFLLVTNWGGVPLVTQPTESPIDNGVARNTDKEVYEFILAEMKEAEAKVRDIEAVGNAGRVNKSAVRGILARVCLHMAGYPLNDHSKYAEARDWVKKVMDSGHALNPDYKQIFINYAQDKYDLKESIWEVEFWGNGSDTYSEAGWIGVRLGVATSDVTLGFRYGIIRTTEKYYHLFEDSDVRREWTIAPYKYSGKTPVNHGPSDIYDRDIAKWRREYELDKSTSLTAQNFPLLRYSDVLLMYAEAETMASNTAPSPQAFEAINQVRRRAFALPIHTPDPMVDLSGLDHEQFMKVIKDERSRELGFEGLRKHDLIRWGDFLTVMKDMEVELSIGGAPSFAVWAFTNVQPKHVLFPIPVREMALNKQLTQNPGW</sequence>
<dbReference type="STRING" id="1346330.M472_09160"/>
<dbReference type="PATRIC" id="fig|1346330.5.peg.2272"/>
<reference evidence="8 9" key="1">
    <citation type="journal article" date="2013" name="Genome Announc.">
        <title>The Draft Genome Sequence of Sphingomonas paucimobilis Strain HER1398 (Proteobacteria), Host to the Giant PAU Phage, Indicates That It Is a Member of the Genus Sphingobacterium (Bacteroidetes).</title>
        <authorList>
            <person name="White R.A.III."/>
            <person name="Suttle C.A."/>
        </authorList>
    </citation>
    <scope>NUCLEOTIDE SEQUENCE [LARGE SCALE GENOMIC DNA]</scope>
    <source>
        <strain evidence="8 9">HER1398</strain>
    </source>
</reference>
<dbReference type="OrthoDB" id="5694214at2"/>
<dbReference type="Pfam" id="PF07980">
    <property type="entry name" value="SusD_RagB"/>
    <property type="match status" value="1"/>
</dbReference>
<dbReference type="InterPro" id="IPR012944">
    <property type="entry name" value="SusD_RagB_dom"/>
</dbReference>
<evidence type="ECO:0000256" key="3">
    <source>
        <dbReference type="ARBA" id="ARBA00022729"/>
    </source>
</evidence>
<feature type="domain" description="SusD-like N-terminal" evidence="7">
    <location>
        <begin position="27"/>
        <end position="222"/>
    </location>
</feature>